<feature type="transmembrane region" description="Helical" evidence="6">
    <location>
        <begin position="67"/>
        <end position="88"/>
    </location>
</feature>
<feature type="transmembrane region" description="Helical" evidence="6">
    <location>
        <begin position="12"/>
        <end position="31"/>
    </location>
</feature>
<evidence type="ECO:0000256" key="2">
    <source>
        <dbReference type="ARBA" id="ARBA00022692"/>
    </source>
</evidence>
<dbReference type="InterPro" id="IPR001182">
    <property type="entry name" value="FtsW/RodA"/>
</dbReference>
<dbReference type="GO" id="GO:0005886">
    <property type="term" value="C:plasma membrane"/>
    <property type="evidence" value="ECO:0007669"/>
    <property type="project" value="TreeGrafter"/>
</dbReference>
<feature type="transmembrane region" description="Helical" evidence="6">
    <location>
        <begin position="182"/>
        <end position="202"/>
    </location>
</feature>
<feature type="transmembrane region" description="Helical" evidence="6">
    <location>
        <begin position="208"/>
        <end position="227"/>
    </location>
</feature>
<evidence type="ECO:0000256" key="3">
    <source>
        <dbReference type="ARBA" id="ARBA00022960"/>
    </source>
</evidence>
<dbReference type="Proteomes" id="UP000236311">
    <property type="component" value="Unassembled WGS sequence"/>
</dbReference>
<dbReference type="GO" id="GO:0015648">
    <property type="term" value="F:lipid-linked peptidoglycan transporter activity"/>
    <property type="evidence" value="ECO:0007669"/>
    <property type="project" value="TreeGrafter"/>
</dbReference>
<feature type="transmembrane region" description="Helical" evidence="6">
    <location>
        <begin position="122"/>
        <end position="139"/>
    </location>
</feature>
<feature type="transmembrane region" description="Helical" evidence="6">
    <location>
        <begin position="94"/>
        <end position="115"/>
    </location>
</feature>
<feature type="transmembrane region" description="Helical" evidence="6">
    <location>
        <begin position="234"/>
        <end position="254"/>
    </location>
</feature>
<evidence type="ECO:0000313" key="7">
    <source>
        <dbReference type="EMBL" id="SOY31516.1"/>
    </source>
</evidence>
<keyword evidence="4 6" id="KW-1133">Transmembrane helix</keyword>
<reference evidence="7 8" key="1">
    <citation type="submission" date="2018-01" db="EMBL/GenBank/DDBJ databases">
        <authorList>
            <person name="Gaut B.S."/>
            <person name="Morton B.R."/>
            <person name="Clegg M.T."/>
            <person name="Duvall M.R."/>
        </authorList>
    </citation>
    <scope>NUCLEOTIDE SEQUENCE [LARGE SCALE GENOMIC DNA]</scope>
    <source>
        <strain evidence="7">GP69</strain>
    </source>
</reference>
<sequence>MQQYITELSKYIIAALMVLYTLGSFVTLSHRGRKYRAVYLIQNFLMFAVQLCMFMDMALVNKNMEYIFFYVFVQIFLLAVVLMIPMIYEEANRVLMNNMCMLLGIGLCIVSRLSFKSAVRQYIIVLLSLAVSMFLPWLLTKIRFLKKLTWGYGLVGVALLAMVFILGEITHGSKISLTVGNITFQPSEFVKILFIFFLAGALWEKADFLRVALTAVIAGTHVILLVVSKDLGSALIFFISYVFVVFLATGNYLYLLAGALGGSGAAWAAYRLFGHVRTRVLAWQDPWTYIDDQGYAVTQSLFAIGSDNWFGMGLSQGDPKAIPYVEMDFVFSAICEELGVIFGICVILLYFVCFLEMLKMAILIRDRFYQLIVCGIGIMYIFQIFLTIGGGIKLIPLTGVTLPFISYGGSSVMTTMIMFFLIQGIYIRLQQEGARHSGGKTKQNSKKQT</sequence>
<accession>A0A2K4ZM67</accession>
<keyword evidence="3" id="KW-0133">Cell shape</keyword>
<comment type="subcellular location">
    <subcellularLocation>
        <location evidence="1">Membrane</location>
        <topology evidence="1">Multi-pass membrane protein</topology>
    </subcellularLocation>
</comment>
<name>A0A2K4ZM67_9FIRM</name>
<dbReference type="PANTHER" id="PTHR30474:SF3">
    <property type="entry name" value="PEPTIDOGLYCAN GLYCOSYLTRANSFERASE RODA"/>
    <property type="match status" value="1"/>
</dbReference>
<evidence type="ECO:0000256" key="6">
    <source>
        <dbReference type="SAM" id="Phobius"/>
    </source>
</evidence>
<dbReference type="EMBL" id="OFSM01000027">
    <property type="protein sequence ID" value="SOY31516.1"/>
    <property type="molecule type" value="Genomic_DNA"/>
</dbReference>
<organism evidence="7 8">
    <name type="scientific">Acetatifactor muris</name>
    <dbReference type="NCBI Taxonomy" id="879566"/>
    <lineage>
        <taxon>Bacteria</taxon>
        <taxon>Bacillati</taxon>
        <taxon>Bacillota</taxon>
        <taxon>Clostridia</taxon>
        <taxon>Lachnospirales</taxon>
        <taxon>Lachnospiraceae</taxon>
        <taxon>Acetatifactor</taxon>
    </lineage>
</organism>
<gene>
    <name evidence="7" type="primary">ftsW_2</name>
    <name evidence="7" type="ORF">AMURIS_04260</name>
</gene>
<dbReference type="GO" id="GO:0008360">
    <property type="term" value="P:regulation of cell shape"/>
    <property type="evidence" value="ECO:0007669"/>
    <property type="project" value="UniProtKB-KW"/>
</dbReference>
<evidence type="ECO:0000313" key="8">
    <source>
        <dbReference type="Proteomes" id="UP000236311"/>
    </source>
</evidence>
<dbReference type="Pfam" id="PF01098">
    <property type="entry name" value="FTSW_RODA_SPOVE"/>
    <property type="match status" value="1"/>
</dbReference>
<dbReference type="GO" id="GO:0051301">
    <property type="term" value="P:cell division"/>
    <property type="evidence" value="ECO:0007669"/>
    <property type="project" value="InterPro"/>
</dbReference>
<feature type="transmembrane region" description="Helical" evidence="6">
    <location>
        <begin position="151"/>
        <end position="170"/>
    </location>
</feature>
<feature type="transmembrane region" description="Helical" evidence="6">
    <location>
        <begin position="404"/>
        <end position="427"/>
    </location>
</feature>
<feature type="transmembrane region" description="Helical" evidence="6">
    <location>
        <begin position="329"/>
        <end position="356"/>
    </location>
</feature>
<keyword evidence="5 6" id="KW-0472">Membrane</keyword>
<keyword evidence="8" id="KW-1185">Reference proteome</keyword>
<keyword evidence="2 6" id="KW-0812">Transmembrane</keyword>
<dbReference type="OrthoDB" id="9812661at2"/>
<dbReference type="GO" id="GO:0032153">
    <property type="term" value="C:cell division site"/>
    <property type="evidence" value="ECO:0007669"/>
    <property type="project" value="TreeGrafter"/>
</dbReference>
<dbReference type="RefSeq" id="WP_103241505.1">
    <property type="nucleotide sequence ID" value="NZ_CANRXC010000001.1"/>
</dbReference>
<dbReference type="PANTHER" id="PTHR30474">
    <property type="entry name" value="CELL CYCLE PROTEIN"/>
    <property type="match status" value="1"/>
</dbReference>
<evidence type="ECO:0000256" key="4">
    <source>
        <dbReference type="ARBA" id="ARBA00022989"/>
    </source>
</evidence>
<evidence type="ECO:0000256" key="1">
    <source>
        <dbReference type="ARBA" id="ARBA00004141"/>
    </source>
</evidence>
<proteinExistence type="predicted"/>
<dbReference type="AlphaFoldDB" id="A0A2K4ZM67"/>
<evidence type="ECO:0000256" key="5">
    <source>
        <dbReference type="ARBA" id="ARBA00023136"/>
    </source>
</evidence>
<feature type="transmembrane region" description="Helical" evidence="6">
    <location>
        <begin position="37"/>
        <end position="55"/>
    </location>
</feature>
<protein>
    <submittedName>
        <fullName evidence="7">Lipid II flippase FtsW</fullName>
    </submittedName>
</protein>
<feature type="transmembrane region" description="Helical" evidence="6">
    <location>
        <begin position="368"/>
        <end position="392"/>
    </location>
</feature>